<dbReference type="Proteomes" id="UP000694559">
    <property type="component" value="Unplaced"/>
</dbReference>
<reference evidence="3" key="1">
    <citation type="submission" date="2025-08" db="UniProtKB">
        <authorList>
            <consortium name="Ensembl"/>
        </authorList>
    </citation>
    <scope>IDENTIFICATION</scope>
</reference>
<evidence type="ECO:0000313" key="3">
    <source>
        <dbReference type="Ensembl" id="ENSNNAP00000027880.1"/>
    </source>
</evidence>
<evidence type="ECO:0000259" key="2">
    <source>
        <dbReference type="PROSITE" id="PS50184"/>
    </source>
</evidence>
<reference evidence="3" key="2">
    <citation type="submission" date="2025-09" db="UniProtKB">
        <authorList>
            <consortium name="Ensembl"/>
        </authorList>
    </citation>
    <scope>IDENTIFICATION</scope>
</reference>
<dbReference type="PROSITE" id="PS01208">
    <property type="entry name" value="VWFC_1"/>
    <property type="match status" value="1"/>
</dbReference>
<protein>
    <recommendedName>
        <fullName evidence="2">VWFC domain-containing protein</fullName>
    </recommendedName>
</protein>
<dbReference type="GO" id="GO:0036122">
    <property type="term" value="F:BMP binding"/>
    <property type="evidence" value="ECO:0007669"/>
    <property type="project" value="TreeGrafter"/>
</dbReference>
<keyword evidence="4" id="KW-1185">Reference proteome</keyword>
<feature type="region of interest" description="Disordered" evidence="1">
    <location>
        <begin position="1"/>
        <end position="79"/>
    </location>
</feature>
<feature type="compositionally biased region" description="Basic and acidic residues" evidence="1">
    <location>
        <begin position="1"/>
        <end position="10"/>
    </location>
</feature>
<dbReference type="PROSITE" id="PS50184">
    <property type="entry name" value="VWFC_2"/>
    <property type="match status" value="1"/>
</dbReference>
<dbReference type="GO" id="GO:0009953">
    <property type="term" value="P:dorsal/ventral pattern formation"/>
    <property type="evidence" value="ECO:0007669"/>
    <property type="project" value="TreeGrafter"/>
</dbReference>
<dbReference type="InterPro" id="IPR001007">
    <property type="entry name" value="VWF_dom"/>
</dbReference>
<organism evidence="3 4">
    <name type="scientific">Naja naja</name>
    <name type="common">Indian cobra</name>
    <dbReference type="NCBI Taxonomy" id="35670"/>
    <lineage>
        <taxon>Eukaryota</taxon>
        <taxon>Metazoa</taxon>
        <taxon>Chordata</taxon>
        <taxon>Craniata</taxon>
        <taxon>Vertebrata</taxon>
        <taxon>Euteleostomi</taxon>
        <taxon>Lepidosauria</taxon>
        <taxon>Squamata</taxon>
        <taxon>Bifurcata</taxon>
        <taxon>Unidentata</taxon>
        <taxon>Episquamata</taxon>
        <taxon>Toxicofera</taxon>
        <taxon>Serpentes</taxon>
        <taxon>Colubroidea</taxon>
        <taxon>Elapidae</taxon>
        <taxon>Elapinae</taxon>
        <taxon>Naja</taxon>
    </lineage>
</organism>
<evidence type="ECO:0000313" key="4">
    <source>
        <dbReference type="Proteomes" id="UP000694559"/>
    </source>
</evidence>
<dbReference type="Pfam" id="PF00093">
    <property type="entry name" value="VWC"/>
    <property type="match status" value="1"/>
</dbReference>
<feature type="compositionally biased region" description="Basic and acidic residues" evidence="1">
    <location>
        <begin position="18"/>
        <end position="30"/>
    </location>
</feature>
<proteinExistence type="predicted"/>
<feature type="compositionally biased region" description="Polar residues" evidence="1">
    <location>
        <begin position="40"/>
        <end position="50"/>
    </location>
</feature>
<dbReference type="AlphaFoldDB" id="A0A8C7E6Q2"/>
<dbReference type="PANTHER" id="PTHR46526:SF1">
    <property type="entry name" value="CHORDIN"/>
    <property type="match status" value="1"/>
</dbReference>
<feature type="compositionally biased region" description="Pro residues" evidence="1">
    <location>
        <begin position="51"/>
        <end position="62"/>
    </location>
</feature>
<feature type="domain" description="VWFC" evidence="2">
    <location>
        <begin position="64"/>
        <end position="122"/>
    </location>
</feature>
<dbReference type="GeneTree" id="ENSGT00940000180199"/>
<dbReference type="Ensembl" id="ENSNNAT00000029206.1">
    <property type="protein sequence ID" value="ENSNNAP00000027880.1"/>
    <property type="gene ID" value="ENSNNAG00000017990.1"/>
</dbReference>
<dbReference type="Gene3D" id="6.20.200.20">
    <property type="match status" value="1"/>
</dbReference>
<dbReference type="SUPFAM" id="SSF57603">
    <property type="entry name" value="FnI-like domain"/>
    <property type="match status" value="1"/>
</dbReference>
<dbReference type="PANTHER" id="PTHR46526">
    <property type="entry name" value="CHORDIN"/>
    <property type="match status" value="1"/>
</dbReference>
<accession>A0A8C7E6Q2</accession>
<name>A0A8C7E6Q2_NAJNA</name>
<dbReference type="GO" id="GO:0030514">
    <property type="term" value="P:negative regulation of BMP signaling pathway"/>
    <property type="evidence" value="ECO:0007669"/>
    <property type="project" value="TreeGrafter"/>
</dbReference>
<dbReference type="SMART" id="SM00214">
    <property type="entry name" value="VWC"/>
    <property type="match status" value="1"/>
</dbReference>
<dbReference type="InterPro" id="IPR052278">
    <property type="entry name" value="Chordin-like_regulators"/>
</dbReference>
<dbReference type="OrthoDB" id="9425257at2759"/>
<dbReference type="GO" id="GO:0005615">
    <property type="term" value="C:extracellular space"/>
    <property type="evidence" value="ECO:0007669"/>
    <property type="project" value="TreeGrafter"/>
</dbReference>
<evidence type="ECO:0000256" key="1">
    <source>
        <dbReference type="SAM" id="MobiDB-lite"/>
    </source>
</evidence>
<sequence length="134" mass="14537">RKEGRKIRERERRRRKEGRKEGRERERELAQEIQAPPSPAQKSRGYSPSPQSNPDPSLPPTPSAGCMHEGQDRADGSSWFPPSKPCQACLCADGIVTCTQILCVSSCPAQVEVPGECCPVCAGTPGPVLISPSR</sequence>